<dbReference type="Gene3D" id="1.10.287.1150">
    <property type="entry name" value="TPP helical domain"/>
    <property type="match status" value="1"/>
</dbReference>
<reference evidence="9" key="1">
    <citation type="submission" date="2019-05" db="EMBL/GenBank/DDBJ databases">
        <title>Flavobacterium profundi sp. nov., isolated from a deep-sea seamount.</title>
        <authorList>
            <person name="Zhang D.-C."/>
        </authorList>
    </citation>
    <scope>NUCLEOTIDE SEQUENCE [LARGE SCALE GENOMIC DNA]</scope>
    <source>
        <strain evidence="9">TP390</strain>
    </source>
</reference>
<evidence type="ECO:0000256" key="5">
    <source>
        <dbReference type="ARBA" id="ARBA00023002"/>
    </source>
</evidence>
<dbReference type="OrthoDB" id="9759785at2"/>
<evidence type="ECO:0000256" key="3">
    <source>
        <dbReference type="ARBA" id="ARBA00006936"/>
    </source>
</evidence>
<keyword evidence="5 8" id="KW-0560">Oxidoreductase</keyword>
<dbReference type="NCBIfam" id="NF006914">
    <property type="entry name" value="PRK09404.1"/>
    <property type="match status" value="1"/>
</dbReference>
<dbReference type="Proteomes" id="UP000431264">
    <property type="component" value="Unassembled WGS sequence"/>
</dbReference>
<evidence type="ECO:0000256" key="1">
    <source>
        <dbReference type="ARBA" id="ARBA00001964"/>
    </source>
</evidence>
<dbReference type="CDD" id="cd02016">
    <property type="entry name" value="TPP_E1_OGDC_like"/>
    <property type="match status" value="1"/>
</dbReference>
<dbReference type="Gene3D" id="3.40.50.11610">
    <property type="entry name" value="Multifunctional 2-oxoglutarate metabolism enzyme, C-terminal domain"/>
    <property type="match status" value="1"/>
</dbReference>
<organism evidence="8 9">
    <name type="scientific">Flavobacterium profundi</name>
    <dbReference type="NCBI Taxonomy" id="1774945"/>
    <lineage>
        <taxon>Bacteria</taxon>
        <taxon>Pseudomonadati</taxon>
        <taxon>Bacteroidota</taxon>
        <taxon>Flavobacteriia</taxon>
        <taxon>Flavobacteriales</taxon>
        <taxon>Flavobacteriaceae</taxon>
        <taxon>Flavobacterium</taxon>
    </lineage>
</organism>
<evidence type="ECO:0000313" key="9">
    <source>
        <dbReference type="Proteomes" id="UP000431264"/>
    </source>
</evidence>
<dbReference type="NCBIfam" id="TIGR00239">
    <property type="entry name" value="2oxo_dh_E1"/>
    <property type="match status" value="1"/>
</dbReference>
<evidence type="ECO:0000256" key="6">
    <source>
        <dbReference type="ARBA" id="ARBA00023052"/>
    </source>
</evidence>
<dbReference type="InterPro" id="IPR042179">
    <property type="entry name" value="KGD_C_sf"/>
</dbReference>
<dbReference type="PIRSF" id="PIRSF000157">
    <property type="entry name" value="Oxoglu_dh_E1"/>
    <property type="match status" value="1"/>
</dbReference>
<evidence type="ECO:0000259" key="7">
    <source>
        <dbReference type="SMART" id="SM00861"/>
    </source>
</evidence>
<evidence type="ECO:0000256" key="4">
    <source>
        <dbReference type="ARBA" id="ARBA00012280"/>
    </source>
</evidence>
<feature type="domain" description="Transketolase-like pyrimidine-binding" evidence="7">
    <location>
        <begin position="585"/>
        <end position="778"/>
    </location>
</feature>
<dbReference type="InterPro" id="IPR032106">
    <property type="entry name" value="2-oxogl_dehyd_N"/>
</dbReference>
<dbReference type="GO" id="GO:0005829">
    <property type="term" value="C:cytosol"/>
    <property type="evidence" value="ECO:0007669"/>
    <property type="project" value="TreeGrafter"/>
</dbReference>
<dbReference type="Pfam" id="PF16078">
    <property type="entry name" value="2-oxogl_dehyd_N"/>
    <property type="match status" value="1"/>
</dbReference>
<dbReference type="InterPro" id="IPR011603">
    <property type="entry name" value="2oxoglutarate_DH_E1"/>
</dbReference>
<dbReference type="SUPFAM" id="SSF52518">
    <property type="entry name" value="Thiamin diphosphate-binding fold (THDP-binding)"/>
    <property type="match status" value="2"/>
</dbReference>
<dbReference type="GO" id="GO:0045252">
    <property type="term" value="C:oxoglutarate dehydrogenase complex"/>
    <property type="evidence" value="ECO:0007669"/>
    <property type="project" value="TreeGrafter"/>
</dbReference>
<dbReference type="Pfam" id="PF00676">
    <property type="entry name" value="E1_dh"/>
    <property type="match status" value="1"/>
</dbReference>
<name>A0A6I4ITE6_9FLAO</name>
<dbReference type="Gene3D" id="3.40.50.970">
    <property type="match status" value="1"/>
</dbReference>
<dbReference type="Gene3D" id="3.40.50.12470">
    <property type="match status" value="1"/>
</dbReference>
<evidence type="ECO:0000256" key="2">
    <source>
        <dbReference type="ARBA" id="ARBA00003906"/>
    </source>
</evidence>
<dbReference type="GO" id="GO:0030976">
    <property type="term" value="F:thiamine pyrophosphate binding"/>
    <property type="evidence" value="ECO:0007669"/>
    <property type="project" value="InterPro"/>
</dbReference>
<dbReference type="RefSeq" id="WP_140998538.1">
    <property type="nucleotide sequence ID" value="NZ_VDCZ01000010.1"/>
</dbReference>
<dbReference type="InterPro" id="IPR001017">
    <property type="entry name" value="DH_E1"/>
</dbReference>
<dbReference type="InterPro" id="IPR029061">
    <property type="entry name" value="THDP-binding"/>
</dbReference>
<dbReference type="InterPro" id="IPR005475">
    <property type="entry name" value="Transketolase-like_Pyr-bd"/>
</dbReference>
<comment type="function">
    <text evidence="2">E1 component of the 2-oxoglutarate dehydrogenase (OGDH) complex which catalyzes the decarboxylation of 2-oxoglutarate, the first step in the conversion of 2-oxoglutarate to succinyl-CoA and CO(2).</text>
</comment>
<comment type="caution">
    <text evidence="8">The sequence shown here is derived from an EMBL/GenBank/DDBJ whole genome shotgun (WGS) entry which is preliminary data.</text>
</comment>
<dbReference type="NCBIfam" id="NF008907">
    <property type="entry name" value="PRK12270.1"/>
    <property type="match status" value="1"/>
</dbReference>
<evidence type="ECO:0000313" key="8">
    <source>
        <dbReference type="EMBL" id="MVO10130.1"/>
    </source>
</evidence>
<dbReference type="GO" id="GO:0006099">
    <property type="term" value="P:tricarboxylic acid cycle"/>
    <property type="evidence" value="ECO:0007669"/>
    <property type="project" value="TreeGrafter"/>
</dbReference>
<dbReference type="PANTHER" id="PTHR23152:SF4">
    <property type="entry name" value="2-OXOADIPATE DEHYDROGENASE COMPLEX COMPONENT E1"/>
    <property type="match status" value="1"/>
</dbReference>
<dbReference type="EC" id="1.2.4.2" evidence="4"/>
<dbReference type="EMBL" id="WQLW01000010">
    <property type="protein sequence ID" value="MVO10130.1"/>
    <property type="molecule type" value="Genomic_DNA"/>
</dbReference>
<dbReference type="PANTHER" id="PTHR23152">
    <property type="entry name" value="2-OXOGLUTARATE DEHYDROGENASE"/>
    <property type="match status" value="1"/>
</dbReference>
<comment type="similarity">
    <text evidence="3">Belongs to the alpha-ketoglutarate dehydrogenase family.</text>
</comment>
<gene>
    <name evidence="8" type="ORF">GOQ30_13240</name>
</gene>
<dbReference type="SMART" id="SM00861">
    <property type="entry name" value="Transket_pyr"/>
    <property type="match status" value="1"/>
</dbReference>
<dbReference type="Pfam" id="PF02779">
    <property type="entry name" value="Transket_pyr"/>
    <property type="match status" value="1"/>
</dbReference>
<dbReference type="GO" id="GO:0004591">
    <property type="term" value="F:oxoglutarate dehydrogenase (succinyl-transferring) activity"/>
    <property type="evidence" value="ECO:0007669"/>
    <property type="project" value="UniProtKB-EC"/>
</dbReference>
<sequence>MDRFSFLNAAHTAFFADLYDQYLQNPDTVEPSWRSFFQGFDFANEFASPVEQLSAMANGTATVNVNDNAEKILKEFNVLKLIEGYRTRGHLFTKTNPVRERRTYSPTLAIENFGLSQSDLNTVFDAAKMVNMQPSTLAEIIKHLESVYCSSIGVEYMYIRDPKVQEWIKNRLDINDNQPNFSAEQKKNILGKLNEAISFETFLHAKYVGQKRFSLEGCESAIPALDALIEAAAEKGVEQFVMGMAHRGRLNVLANIFGKNTQNIFSEFDGKDYDDDMYFDGDVKYHLGLTSDRKTNSGKKINLNLAPNPSHLETVGAVIEGIARAKQDRNYPDNASKVLPIALHGDAAVAGQGIVYEIIQMAKLDGYKTGGTIHLVINNQVGFTTNYLDARSSTYCTDVAKVTLSPVLHVNADDAEAVVHAMLFALDYRMEFGTDVFIDLLGYRKYGHNEGDEPKFTQPILYKAISKHKNPRDIYAEKLKKEGIIDANYVKELEEKYKAKLDENLEESRKKDLTVITPFMQNEWTGFEQVSDTGMLEKQDTSFSKEKLTEIAKTICELPSDKKFISKITKIIKDRNYMYFEKDSLDWAMGELLAYGTLLQEGYDVRISGQDVERGTFSHRHAVIKVEDSEEEVVLLDDIKDKKGNFYIYNSLLSEYGVVGFEYGYALASPNTLTIWEAQFGDFSNGAQIMIDQYISAGEDKWNNQNGLVMLLPHGYENQGAEHSSARMERYLQMCAKHNMYIADCTTPANFFHLLRRQMKSKFRKPLIVFTPKSLLRHELAVSTAEELANGQFQEILDDPNVTDKKAIKTLVLCTGKVFYDIITKREDLQRNDVAVVRLEQLFPLAIDQIKTIIESYPNVEDYVWAQEEPKNMGAYSYMLMNFDLVKLRLASPKAYSAPAAGSYERSKKRQAKAIAMVFDKTIVQ</sequence>
<dbReference type="Pfam" id="PF16870">
    <property type="entry name" value="OxoGdeHyase_C"/>
    <property type="match status" value="1"/>
</dbReference>
<comment type="cofactor">
    <cofactor evidence="1">
        <name>thiamine diphosphate</name>
        <dbReference type="ChEBI" id="CHEBI:58937"/>
    </cofactor>
</comment>
<keyword evidence="6" id="KW-0786">Thiamine pyrophosphate</keyword>
<keyword evidence="9" id="KW-1185">Reference proteome</keyword>
<accession>A0A6I4ITE6</accession>
<dbReference type="AlphaFoldDB" id="A0A6I4ITE6"/>
<dbReference type="InterPro" id="IPR031717">
    <property type="entry name" value="ODO-1/KGD_C"/>
</dbReference>
<protein>
    <recommendedName>
        <fullName evidence="4">oxoglutarate dehydrogenase (succinyl-transferring)</fullName>
        <ecNumber evidence="4">1.2.4.2</ecNumber>
    </recommendedName>
</protein>
<proteinExistence type="inferred from homology"/>